<dbReference type="PANTHER" id="PTHR46609:SF8">
    <property type="entry name" value="YQAJ VIRAL RECOMBINASE DOMAIN-CONTAINING PROTEIN"/>
    <property type="match status" value="1"/>
</dbReference>
<dbReference type="AlphaFoldDB" id="J0PRG1"/>
<sequence>MTEHLTGKISPSNTTPAMQWGIEHEENALKEYEFIYDTEVIKCGFIRHPTIQMSGASLDRFIGEDGLVEVKCPQSTAHLRFFMDNEIKPEYHAQMQFQMACTGRKWCHFIRYIPNFVANLLV</sequence>
<proteinExistence type="predicted"/>
<gene>
    <name evidence="2" type="ORF">MEC_00557</name>
</gene>
<dbReference type="Gene3D" id="3.90.320.10">
    <property type="match status" value="1"/>
</dbReference>
<dbReference type="Proteomes" id="UP000008761">
    <property type="component" value="Unassembled WGS sequence"/>
</dbReference>
<evidence type="ECO:0000313" key="2">
    <source>
        <dbReference type="EMBL" id="EJF75081.1"/>
    </source>
</evidence>
<name>J0PRG1_9HYPH</name>
<dbReference type="SUPFAM" id="SSF52980">
    <property type="entry name" value="Restriction endonuclease-like"/>
    <property type="match status" value="1"/>
</dbReference>
<dbReference type="PANTHER" id="PTHR46609">
    <property type="entry name" value="EXONUCLEASE, PHAGE-TYPE/RECB, C-TERMINAL DOMAIN-CONTAINING PROTEIN"/>
    <property type="match status" value="1"/>
</dbReference>
<comment type="caution">
    <text evidence="2">The sequence shown here is derived from an EMBL/GenBank/DDBJ whole genome shotgun (WGS) entry which is preliminary data.</text>
</comment>
<dbReference type="InterPro" id="IPR011604">
    <property type="entry name" value="PDDEXK-like_dom_sf"/>
</dbReference>
<dbReference type="PATRIC" id="fig|1094551.3.peg.623"/>
<dbReference type="InterPro" id="IPR019080">
    <property type="entry name" value="YqaJ_viral_recombinase"/>
</dbReference>
<accession>J0PRG1</accession>
<dbReference type="STRING" id="1094551.MEC_00557"/>
<dbReference type="eggNOG" id="ENOG50336AX">
    <property type="taxonomic scope" value="Bacteria"/>
</dbReference>
<dbReference type="EMBL" id="AIME01000004">
    <property type="protein sequence ID" value="EJF75081.1"/>
    <property type="molecule type" value="Genomic_DNA"/>
</dbReference>
<feature type="domain" description="YqaJ viral recombinase" evidence="1">
    <location>
        <begin position="7"/>
        <end position="104"/>
    </location>
</feature>
<dbReference type="CDD" id="cd22343">
    <property type="entry name" value="PDDEXK_lambda_exonuclease-like"/>
    <property type="match status" value="1"/>
</dbReference>
<reference evidence="2 3" key="1">
    <citation type="submission" date="2012-03" db="EMBL/GenBank/DDBJ databases">
        <title>The Genome Sequence of Bartonella alsatica IBS 382.</title>
        <authorList>
            <consortium name="The Broad Institute Genome Sequencing Platform"/>
            <consortium name="The Broad Institute Genome Sequencing Center for Infectious Disease"/>
            <person name="Feldgarden M."/>
            <person name="Kirby J."/>
            <person name="Kosoy M."/>
            <person name="Birtles R."/>
            <person name="Probert W.S."/>
            <person name="Chiaraviglio L."/>
            <person name="Young S.K."/>
            <person name="Zeng Q."/>
            <person name="Gargeya S."/>
            <person name="Fitzgerald M."/>
            <person name="Haas B."/>
            <person name="Abouelleil A."/>
            <person name="Alvarado L."/>
            <person name="Arachchi H.M."/>
            <person name="Berlin A."/>
            <person name="Chapman S.B."/>
            <person name="Gearin G."/>
            <person name="Goldberg J."/>
            <person name="Griggs A."/>
            <person name="Gujja S."/>
            <person name="Hansen M."/>
            <person name="Heiman D."/>
            <person name="Howarth C."/>
            <person name="Larimer J."/>
            <person name="Lui A."/>
            <person name="MacDonald P.J.P."/>
            <person name="McCowen C."/>
            <person name="Montmayeur A."/>
            <person name="Murphy C."/>
            <person name="Neiman D."/>
            <person name="Pearson M."/>
            <person name="Priest M."/>
            <person name="Roberts A."/>
            <person name="Saif S."/>
            <person name="Shea T."/>
            <person name="Sisk P."/>
            <person name="Stolte C."/>
            <person name="Sykes S."/>
            <person name="Wortman J."/>
            <person name="Nusbaum C."/>
            <person name="Birren B."/>
        </authorList>
    </citation>
    <scope>NUCLEOTIDE SEQUENCE [LARGE SCALE GENOMIC DNA]</scope>
    <source>
        <strain evidence="2 3">IBS 382</strain>
    </source>
</reference>
<evidence type="ECO:0000313" key="3">
    <source>
        <dbReference type="Proteomes" id="UP000008761"/>
    </source>
</evidence>
<evidence type="ECO:0000259" key="1">
    <source>
        <dbReference type="Pfam" id="PF09588"/>
    </source>
</evidence>
<dbReference type="InterPro" id="IPR051703">
    <property type="entry name" value="NF-kappa-B_Signaling_Reg"/>
</dbReference>
<dbReference type="Pfam" id="PF09588">
    <property type="entry name" value="YqaJ"/>
    <property type="match status" value="1"/>
</dbReference>
<dbReference type="InterPro" id="IPR011335">
    <property type="entry name" value="Restrct_endonuc-II-like"/>
</dbReference>
<organism evidence="2 3">
    <name type="scientific">Bartonella alsatica IBS 382</name>
    <dbReference type="NCBI Taxonomy" id="1094551"/>
    <lineage>
        <taxon>Bacteria</taxon>
        <taxon>Pseudomonadati</taxon>
        <taxon>Pseudomonadota</taxon>
        <taxon>Alphaproteobacteria</taxon>
        <taxon>Hyphomicrobiales</taxon>
        <taxon>Bartonellaceae</taxon>
        <taxon>Bartonella</taxon>
    </lineage>
</organism>
<dbReference type="HOGENOM" id="CLU_065649_2_2_5"/>
<protein>
    <recommendedName>
        <fullName evidence="1">YqaJ viral recombinase domain-containing protein</fullName>
    </recommendedName>
</protein>